<name>A0A9J6C6S7_POLVA</name>
<evidence type="ECO:0000313" key="3">
    <source>
        <dbReference type="Proteomes" id="UP001107558"/>
    </source>
</evidence>
<evidence type="ECO:0000256" key="1">
    <source>
        <dbReference type="SAM" id="SignalP"/>
    </source>
</evidence>
<comment type="caution">
    <text evidence="2">The sequence shown here is derived from an EMBL/GenBank/DDBJ whole genome shotgun (WGS) entry which is preliminary data.</text>
</comment>
<keyword evidence="1" id="KW-0732">Signal</keyword>
<feature type="chain" id="PRO_5039891664" evidence="1">
    <location>
        <begin position="22"/>
        <end position="115"/>
    </location>
</feature>
<sequence>MLVKVLFTVYLLLCLITFSQSKDDQEKPKVACGRRGFEFFVDFLNFFNPTTVATQTQTTIPASLPATVSNSTPTSFSDALVLLRSAASDILFNIPQANPLYKPIANFIAALQSTT</sequence>
<keyword evidence="3" id="KW-1185">Reference proteome</keyword>
<protein>
    <submittedName>
        <fullName evidence="2">Uncharacterized protein</fullName>
    </submittedName>
</protein>
<dbReference type="EMBL" id="JADBJN010000002">
    <property type="protein sequence ID" value="KAG5677318.1"/>
    <property type="molecule type" value="Genomic_DNA"/>
</dbReference>
<evidence type="ECO:0000313" key="2">
    <source>
        <dbReference type="EMBL" id="KAG5677318.1"/>
    </source>
</evidence>
<accession>A0A9J6C6S7</accession>
<organism evidence="2 3">
    <name type="scientific">Polypedilum vanderplanki</name>
    <name type="common">Sleeping chironomid midge</name>
    <dbReference type="NCBI Taxonomy" id="319348"/>
    <lineage>
        <taxon>Eukaryota</taxon>
        <taxon>Metazoa</taxon>
        <taxon>Ecdysozoa</taxon>
        <taxon>Arthropoda</taxon>
        <taxon>Hexapoda</taxon>
        <taxon>Insecta</taxon>
        <taxon>Pterygota</taxon>
        <taxon>Neoptera</taxon>
        <taxon>Endopterygota</taxon>
        <taxon>Diptera</taxon>
        <taxon>Nematocera</taxon>
        <taxon>Chironomoidea</taxon>
        <taxon>Chironomidae</taxon>
        <taxon>Chironominae</taxon>
        <taxon>Polypedilum</taxon>
        <taxon>Polypedilum</taxon>
    </lineage>
</organism>
<feature type="signal peptide" evidence="1">
    <location>
        <begin position="1"/>
        <end position="21"/>
    </location>
</feature>
<dbReference type="Proteomes" id="UP001107558">
    <property type="component" value="Chromosome 2"/>
</dbReference>
<reference evidence="2" key="1">
    <citation type="submission" date="2021-03" db="EMBL/GenBank/DDBJ databases">
        <title>Chromosome level genome of the anhydrobiotic midge Polypedilum vanderplanki.</title>
        <authorList>
            <person name="Yoshida Y."/>
            <person name="Kikawada T."/>
            <person name="Gusev O."/>
        </authorList>
    </citation>
    <scope>NUCLEOTIDE SEQUENCE</scope>
    <source>
        <strain evidence="2">NIAS01</strain>
        <tissue evidence="2">Whole body or cell culture</tissue>
    </source>
</reference>
<dbReference type="AlphaFoldDB" id="A0A9J6C6S7"/>
<proteinExistence type="predicted"/>
<gene>
    <name evidence="2" type="ORF">PVAND_007087</name>
</gene>